<evidence type="ECO:0000256" key="1">
    <source>
        <dbReference type="SAM" id="MobiDB-lite"/>
    </source>
</evidence>
<dbReference type="AlphaFoldDB" id="A0A1S0TF78"/>
<feature type="region of interest" description="Disordered" evidence="1">
    <location>
        <begin position="1"/>
        <end position="34"/>
    </location>
</feature>
<accession>A0A1S0TF78</accession>
<organism evidence="2">
    <name type="scientific">Loa loa</name>
    <name type="common">Eye worm</name>
    <name type="synonym">Filaria loa</name>
    <dbReference type="NCBI Taxonomy" id="7209"/>
    <lineage>
        <taxon>Eukaryota</taxon>
        <taxon>Metazoa</taxon>
        <taxon>Ecdysozoa</taxon>
        <taxon>Nematoda</taxon>
        <taxon>Chromadorea</taxon>
        <taxon>Rhabditida</taxon>
        <taxon>Spirurina</taxon>
        <taxon>Spiruromorpha</taxon>
        <taxon>Filarioidea</taxon>
        <taxon>Onchocercidae</taxon>
        <taxon>Loa</taxon>
    </lineage>
</organism>
<dbReference type="GeneID" id="9953225"/>
<dbReference type="CTD" id="9953225"/>
<feature type="non-terminal residue" evidence="2">
    <location>
        <position position="1"/>
    </location>
</feature>
<evidence type="ECO:0000313" key="2">
    <source>
        <dbReference type="EMBL" id="EFO12801.1"/>
    </source>
</evidence>
<proteinExistence type="predicted"/>
<feature type="compositionally biased region" description="Low complexity" evidence="1">
    <location>
        <begin position="1"/>
        <end position="30"/>
    </location>
</feature>
<sequence length="64" mass="7589">TDRYTHTQTGTHTGTRTQTGTRTGIHTQTHTHMDRPINILIMKIEEKGDVKKRCKQKYRLYKYL</sequence>
<name>A0A1S0TF78_LOALO</name>
<protein>
    <submittedName>
        <fullName evidence="2">Uncharacterized protein</fullName>
    </submittedName>
</protein>
<gene>
    <name evidence="2" type="ORF">LOAG_15732</name>
</gene>
<dbReference type="RefSeq" id="XP_003151268.1">
    <property type="nucleotide sequence ID" value="XM_003151220.1"/>
</dbReference>
<dbReference type="KEGG" id="loa:LOAG_15732"/>
<dbReference type="EMBL" id="JH714623">
    <property type="protein sequence ID" value="EFO12801.1"/>
    <property type="molecule type" value="Genomic_DNA"/>
</dbReference>
<reference evidence="2" key="1">
    <citation type="submission" date="2012-04" db="EMBL/GenBank/DDBJ databases">
        <title>The Genome Sequence of Loa loa.</title>
        <authorList>
            <consortium name="The Broad Institute Genome Sequencing Platform"/>
            <consortium name="Broad Institute Genome Sequencing Center for Infectious Disease"/>
            <person name="Nutman T.B."/>
            <person name="Fink D.L."/>
            <person name="Russ C."/>
            <person name="Young S."/>
            <person name="Zeng Q."/>
            <person name="Gargeya S."/>
            <person name="Alvarado L."/>
            <person name="Berlin A."/>
            <person name="Chapman S.B."/>
            <person name="Chen Z."/>
            <person name="Freedman E."/>
            <person name="Gellesch M."/>
            <person name="Goldberg J."/>
            <person name="Griggs A."/>
            <person name="Gujja S."/>
            <person name="Heilman E.R."/>
            <person name="Heiman D."/>
            <person name="Howarth C."/>
            <person name="Mehta T."/>
            <person name="Neiman D."/>
            <person name="Pearson M."/>
            <person name="Roberts A."/>
            <person name="Saif S."/>
            <person name="Shea T."/>
            <person name="Shenoy N."/>
            <person name="Sisk P."/>
            <person name="Stolte C."/>
            <person name="Sykes S."/>
            <person name="White J."/>
            <person name="Yandava C."/>
            <person name="Haas B."/>
            <person name="Henn M.R."/>
            <person name="Nusbaum C."/>
            <person name="Birren B."/>
        </authorList>
    </citation>
    <scope>NUCLEOTIDE SEQUENCE [LARGE SCALE GENOMIC DNA]</scope>
</reference>
<dbReference type="InParanoid" id="A0A1S0TF78"/>